<dbReference type="InterPro" id="IPR043128">
    <property type="entry name" value="Rev_trsase/Diguanyl_cyclase"/>
</dbReference>
<dbReference type="Proteomes" id="UP000006431">
    <property type="component" value="Unassembled WGS sequence"/>
</dbReference>
<dbReference type="Gene3D" id="3.40.50.2300">
    <property type="match status" value="1"/>
</dbReference>
<dbReference type="PANTHER" id="PTHR45138:SF9">
    <property type="entry name" value="DIGUANYLATE CYCLASE DGCM-RELATED"/>
    <property type="match status" value="1"/>
</dbReference>
<dbReference type="InterPro" id="IPR050469">
    <property type="entry name" value="Diguanylate_Cyclase"/>
</dbReference>
<dbReference type="PROSITE" id="PS50887">
    <property type="entry name" value="GGDEF"/>
    <property type="match status" value="1"/>
</dbReference>
<dbReference type="PROSITE" id="PS50110">
    <property type="entry name" value="RESPONSE_REGULATORY"/>
    <property type="match status" value="1"/>
</dbReference>
<keyword evidence="3" id="KW-0597">Phosphoprotein</keyword>
<evidence type="ECO:0000259" key="4">
    <source>
        <dbReference type="PROSITE" id="PS50110"/>
    </source>
</evidence>
<dbReference type="OrthoDB" id="9778432at2"/>
<dbReference type="InterPro" id="IPR001789">
    <property type="entry name" value="Sig_transdc_resp-reg_receiver"/>
</dbReference>
<dbReference type="GO" id="GO:0043709">
    <property type="term" value="P:cell adhesion involved in single-species biofilm formation"/>
    <property type="evidence" value="ECO:0007669"/>
    <property type="project" value="TreeGrafter"/>
</dbReference>
<dbReference type="GO" id="GO:0000160">
    <property type="term" value="P:phosphorelay signal transduction system"/>
    <property type="evidence" value="ECO:0007669"/>
    <property type="project" value="InterPro"/>
</dbReference>
<accession>H1FVI7</accession>
<comment type="catalytic activity">
    <reaction evidence="2">
        <text>2 GTP = 3',3'-c-di-GMP + 2 diphosphate</text>
        <dbReference type="Rhea" id="RHEA:24898"/>
        <dbReference type="ChEBI" id="CHEBI:33019"/>
        <dbReference type="ChEBI" id="CHEBI:37565"/>
        <dbReference type="ChEBI" id="CHEBI:58805"/>
        <dbReference type="EC" id="2.7.7.65"/>
    </reaction>
</comment>
<dbReference type="SMART" id="SM00267">
    <property type="entry name" value="GGDEF"/>
    <property type="match status" value="1"/>
</dbReference>
<feature type="domain" description="Response regulatory" evidence="4">
    <location>
        <begin position="6"/>
        <end position="122"/>
    </location>
</feature>
<dbReference type="GO" id="GO:0052621">
    <property type="term" value="F:diguanylate cyclase activity"/>
    <property type="evidence" value="ECO:0007669"/>
    <property type="project" value="UniProtKB-EC"/>
</dbReference>
<dbReference type="SUPFAM" id="SSF55073">
    <property type="entry name" value="Nucleotide cyclase"/>
    <property type="match status" value="1"/>
</dbReference>
<dbReference type="PANTHER" id="PTHR45138">
    <property type="entry name" value="REGULATORY COMPONENTS OF SENSORY TRANSDUCTION SYSTEM"/>
    <property type="match status" value="1"/>
</dbReference>
<reference evidence="6 7" key="1">
    <citation type="journal article" date="2012" name="Proc. Natl. Acad. Sci. U.S.A.">
        <title>Genome and physiology of a model Epsilonproteobacterium responsible for sulfide detoxification in marine oxygen depletion zones.</title>
        <authorList>
            <person name="Grote J."/>
            <person name="Schott T."/>
            <person name="Bruckner C.G."/>
            <person name="Glockner F.O."/>
            <person name="Jost G."/>
            <person name="Teeling H."/>
            <person name="Labrenz M."/>
            <person name="Jurgens K."/>
        </authorList>
    </citation>
    <scope>NUCLEOTIDE SEQUENCE [LARGE SCALE GENOMIC DNA]</scope>
    <source>
        <strain evidence="6 7">GD1</strain>
    </source>
</reference>
<dbReference type="EC" id="2.7.7.65" evidence="1"/>
<dbReference type="GO" id="GO:0005886">
    <property type="term" value="C:plasma membrane"/>
    <property type="evidence" value="ECO:0007669"/>
    <property type="project" value="TreeGrafter"/>
</dbReference>
<dbReference type="Pfam" id="PF00072">
    <property type="entry name" value="Response_reg"/>
    <property type="match status" value="1"/>
</dbReference>
<sequence length="292" mass="32664">MKEKAVVLIVDDVASNVQILAEVLKDEYHIKVAVDGRSAIELSTKKPYPDLILLDVNMPDMDGYDVLRELKRCVGSDSVPVIFVTGNDTEEDEEKGLLLGAVDYIKKPIHPAIVKARVRTQVTLKKQRDELIYNAVHDQLTGLYNRNHLVLEGERKFSRAFRKNDKLSVMMIDIDHFKIVNDTHGHLTGDLVLKEVASLLIQDNRTEDFSARFGGEEFIVVLDGCSKEDAKEKAETLRKKIEELNPADIKVTASFGISELNKEHNSFESLLRAADSALYSAKSSGRNCVVVA</sequence>
<dbReference type="PATRIC" id="fig|929558.5.peg.1772"/>
<evidence type="ECO:0000256" key="3">
    <source>
        <dbReference type="PROSITE-ProRule" id="PRU00169"/>
    </source>
</evidence>
<evidence type="ECO:0000256" key="2">
    <source>
        <dbReference type="ARBA" id="ARBA00034247"/>
    </source>
</evidence>
<dbReference type="SUPFAM" id="SSF52172">
    <property type="entry name" value="CheY-like"/>
    <property type="match status" value="1"/>
</dbReference>
<dbReference type="GO" id="GO:1902201">
    <property type="term" value="P:negative regulation of bacterial-type flagellum-dependent cell motility"/>
    <property type="evidence" value="ECO:0007669"/>
    <property type="project" value="TreeGrafter"/>
</dbReference>
<dbReference type="InterPro" id="IPR011006">
    <property type="entry name" value="CheY-like_superfamily"/>
</dbReference>
<dbReference type="FunFam" id="3.30.70.270:FF:000001">
    <property type="entry name" value="Diguanylate cyclase domain protein"/>
    <property type="match status" value="1"/>
</dbReference>
<evidence type="ECO:0000259" key="5">
    <source>
        <dbReference type="PROSITE" id="PS50887"/>
    </source>
</evidence>
<dbReference type="Gene3D" id="3.30.70.270">
    <property type="match status" value="1"/>
</dbReference>
<feature type="modified residue" description="4-aspartylphosphate" evidence="3">
    <location>
        <position position="55"/>
    </location>
</feature>
<dbReference type="RefSeq" id="WP_008336269.1">
    <property type="nucleotide sequence ID" value="NZ_AFRZ01000001.1"/>
</dbReference>
<evidence type="ECO:0000313" key="6">
    <source>
        <dbReference type="EMBL" id="EHP30300.1"/>
    </source>
</evidence>
<protein>
    <recommendedName>
        <fullName evidence="1">diguanylate cyclase</fullName>
        <ecNumber evidence="1">2.7.7.65</ecNumber>
    </recommendedName>
</protein>
<keyword evidence="7" id="KW-1185">Reference proteome</keyword>
<gene>
    <name evidence="6" type="ORF">SMGD1_1777</name>
</gene>
<dbReference type="HOGENOM" id="CLU_000445_11_28_7"/>
<name>B6BIE6_SULGG</name>
<dbReference type="InterPro" id="IPR029787">
    <property type="entry name" value="Nucleotide_cyclase"/>
</dbReference>
<proteinExistence type="predicted"/>
<dbReference type="InterPro" id="IPR000160">
    <property type="entry name" value="GGDEF_dom"/>
</dbReference>
<organism evidence="6 7">
    <name type="scientific">Sulfurimonas gotlandica (strain DSM 19862 / JCM 16533 / GD1)</name>
    <dbReference type="NCBI Taxonomy" id="929558"/>
    <lineage>
        <taxon>Bacteria</taxon>
        <taxon>Pseudomonadati</taxon>
        <taxon>Campylobacterota</taxon>
        <taxon>Epsilonproteobacteria</taxon>
        <taxon>Campylobacterales</taxon>
        <taxon>Sulfurimonadaceae</taxon>
        <taxon>Sulfurimonas</taxon>
    </lineage>
</organism>
<dbReference type="NCBIfam" id="TIGR00254">
    <property type="entry name" value="GGDEF"/>
    <property type="match status" value="1"/>
</dbReference>
<comment type="caution">
    <text evidence="6">The sequence shown here is derived from an EMBL/GenBank/DDBJ whole genome shotgun (WGS) entry which is preliminary data.</text>
</comment>
<dbReference type="Pfam" id="PF00990">
    <property type="entry name" value="GGDEF"/>
    <property type="match status" value="1"/>
</dbReference>
<feature type="domain" description="GGDEF" evidence="5">
    <location>
        <begin position="165"/>
        <end position="292"/>
    </location>
</feature>
<dbReference type="CDD" id="cd01949">
    <property type="entry name" value="GGDEF"/>
    <property type="match status" value="1"/>
</dbReference>
<evidence type="ECO:0000256" key="1">
    <source>
        <dbReference type="ARBA" id="ARBA00012528"/>
    </source>
</evidence>
<dbReference type="AlphaFoldDB" id="B6BIE6"/>
<dbReference type="SMART" id="SM00448">
    <property type="entry name" value="REC"/>
    <property type="match status" value="1"/>
</dbReference>
<dbReference type="eggNOG" id="COG3706">
    <property type="taxonomic scope" value="Bacteria"/>
</dbReference>
<evidence type="ECO:0000313" key="7">
    <source>
        <dbReference type="Proteomes" id="UP000006431"/>
    </source>
</evidence>
<accession>B6BIE6</accession>
<dbReference type="EMBL" id="AFRZ01000001">
    <property type="protein sequence ID" value="EHP30300.1"/>
    <property type="molecule type" value="Genomic_DNA"/>
</dbReference>
<dbReference type="STRING" id="929558.SMGD1_1777"/>